<protein>
    <submittedName>
        <fullName evidence="4">YbgC/FadM family acyl-CoA thioesterase</fullName>
        <ecNumber evidence="4">3.1.2.-</ecNumber>
    </submittedName>
</protein>
<dbReference type="Gene3D" id="3.10.129.10">
    <property type="entry name" value="Hotdog Thioesterase"/>
    <property type="match status" value="1"/>
</dbReference>
<evidence type="ECO:0000256" key="2">
    <source>
        <dbReference type="ARBA" id="ARBA00022801"/>
    </source>
</evidence>
<reference evidence="4 5" key="1">
    <citation type="submission" date="2019-12" db="EMBL/GenBank/DDBJ databases">
        <authorList>
            <person name="Dong K."/>
        </authorList>
    </citation>
    <scope>NUCLEOTIDE SEQUENCE [LARGE SCALE GENOMIC DNA]</scope>
    <source>
        <strain evidence="4 5">JCM 31225</strain>
    </source>
</reference>
<dbReference type="NCBIfam" id="TIGR00051">
    <property type="entry name" value="YbgC/FadM family acyl-CoA thioesterase"/>
    <property type="match status" value="1"/>
</dbReference>
<keyword evidence="2 4" id="KW-0378">Hydrolase</keyword>
<keyword evidence="5" id="KW-1185">Reference proteome</keyword>
<dbReference type="RefSeq" id="WP_160367966.1">
    <property type="nucleotide sequence ID" value="NZ_WSQA01000003.1"/>
</dbReference>
<dbReference type="EC" id="3.1.2.-" evidence="4"/>
<dbReference type="OrthoDB" id="9800856at2"/>
<dbReference type="GO" id="GO:0047617">
    <property type="term" value="F:fatty acyl-CoA hydrolase activity"/>
    <property type="evidence" value="ECO:0007669"/>
    <property type="project" value="TreeGrafter"/>
</dbReference>
<evidence type="ECO:0000313" key="4">
    <source>
        <dbReference type="EMBL" id="MVZ61322.1"/>
    </source>
</evidence>
<gene>
    <name evidence="4" type="ORF">GQF63_04735</name>
</gene>
<dbReference type="InterPro" id="IPR029069">
    <property type="entry name" value="HotDog_dom_sf"/>
</dbReference>
<sequence length="136" mass="16096">MFSFQHQVRVRYAETDKMGYVYYGNYAAYYEVARTEMLRSTGFSYKELEEMGVMMPVIDLHCQFIKAAKYDDLVTIMVYIREKPGIRIKFEYELFNEAGELLNRGSTQLVFVDMEKNRPCKPPQVFQDKMAPYFGE</sequence>
<dbReference type="AlphaFoldDB" id="A0A6N8L0K7"/>
<dbReference type="PANTHER" id="PTHR31793:SF27">
    <property type="entry name" value="NOVEL THIOESTERASE SUPERFAMILY DOMAIN AND SAPOSIN A-TYPE DOMAIN CONTAINING PROTEIN (0610012H03RIK)"/>
    <property type="match status" value="1"/>
</dbReference>
<evidence type="ECO:0000256" key="1">
    <source>
        <dbReference type="ARBA" id="ARBA00005953"/>
    </source>
</evidence>
<dbReference type="PANTHER" id="PTHR31793">
    <property type="entry name" value="4-HYDROXYBENZOYL-COA THIOESTERASE FAMILY MEMBER"/>
    <property type="match status" value="1"/>
</dbReference>
<proteinExistence type="inferred from homology"/>
<comment type="caution">
    <text evidence="4">The sequence shown here is derived from an EMBL/GenBank/DDBJ whole genome shotgun (WGS) entry which is preliminary data.</text>
</comment>
<comment type="similarity">
    <text evidence="1">Belongs to the 4-hydroxybenzoyl-CoA thioesterase family.</text>
</comment>
<dbReference type="SUPFAM" id="SSF54637">
    <property type="entry name" value="Thioesterase/thiol ester dehydrase-isomerase"/>
    <property type="match status" value="1"/>
</dbReference>
<evidence type="ECO:0000313" key="5">
    <source>
        <dbReference type="Proteomes" id="UP000435036"/>
    </source>
</evidence>
<dbReference type="PIRSF" id="PIRSF003230">
    <property type="entry name" value="YbgC"/>
    <property type="match status" value="1"/>
</dbReference>
<dbReference type="Proteomes" id="UP000435036">
    <property type="component" value="Unassembled WGS sequence"/>
</dbReference>
<name>A0A6N8L0K7_9SPHI</name>
<organism evidence="4 5">
    <name type="scientific">Sphingobacterium humi</name>
    <dbReference type="NCBI Taxonomy" id="1796905"/>
    <lineage>
        <taxon>Bacteria</taxon>
        <taxon>Pseudomonadati</taxon>
        <taxon>Bacteroidota</taxon>
        <taxon>Sphingobacteriia</taxon>
        <taxon>Sphingobacteriales</taxon>
        <taxon>Sphingobacteriaceae</taxon>
        <taxon>Sphingobacterium</taxon>
    </lineage>
</organism>
<dbReference type="Pfam" id="PF03061">
    <property type="entry name" value="4HBT"/>
    <property type="match status" value="1"/>
</dbReference>
<dbReference type="InterPro" id="IPR050563">
    <property type="entry name" value="4-hydroxybenzoyl-CoA_TE"/>
</dbReference>
<dbReference type="InterPro" id="IPR006684">
    <property type="entry name" value="YbgC/YbaW"/>
</dbReference>
<accession>A0A6N8L0K7</accession>
<feature type="domain" description="Thioesterase" evidence="3">
    <location>
        <begin position="18"/>
        <end position="101"/>
    </location>
</feature>
<dbReference type="InterPro" id="IPR006683">
    <property type="entry name" value="Thioestr_dom"/>
</dbReference>
<dbReference type="CDD" id="cd00586">
    <property type="entry name" value="4HBT"/>
    <property type="match status" value="1"/>
</dbReference>
<dbReference type="EMBL" id="WSQA01000003">
    <property type="protein sequence ID" value="MVZ61322.1"/>
    <property type="molecule type" value="Genomic_DNA"/>
</dbReference>
<evidence type="ECO:0000259" key="3">
    <source>
        <dbReference type="Pfam" id="PF03061"/>
    </source>
</evidence>